<accession>A0A1H8U9L3</accession>
<dbReference type="AlphaFoldDB" id="A0A1H8U9L3"/>
<dbReference type="Proteomes" id="UP000198939">
    <property type="component" value="Unassembled WGS sequence"/>
</dbReference>
<evidence type="ECO:0000313" key="3">
    <source>
        <dbReference type="Proteomes" id="UP000183063"/>
    </source>
</evidence>
<dbReference type="Proteomes" id="UP000183063">
    <property type="component" value="Unassembled WGS sequence"/>
</dbReference>
<sequence length="157" mass="17438">MIFMIVAVAIVLVFFFLFPHPTLIALIAAIFVGAGVGIYVYFQQSDRNNSASLVVGTSTGTQGCLDPAKPVFVQLFNGSDQRVNVVRFRLVAKRPGFSIEAYSDYLSSYKIIEPHGVYGTCWALNQYRGLETLPDKPSPKDFEWNVDISSVEFAEDE</sequence>
<evidence type="ECO:0000313" key="1">
    <source>
        <dbReference type="EMBL" id="SEI16126.1"/>
    </source>
</evidence>
<evidence type="ECO:0008006" key="5">
    <source>
        <dbReference type="Google" id="ProtNLM"/>
    </source>
</evidence>
<dbReference type="EMBL" id="FOCV01000032">
    <property type="protein sequence ID" value="SEO99543.1"/>
    <property type="molecule type" value="Genomic_DNA"/>
</dbReference>
<proteinExistence type="predicted"/>
<keyword evidence="4" id="KW-1185">Reference proteome</keyword>
<reference evidence="1" key="2">
    <citation type="submission" date="2016-10" db="EMBL/GenBank/DDBJ databases">
        <authorList>
            <person name="de Groot N.N."/>
        </authorList>
    </citation>
    <scope>NUCLEOTIDE SEQUENCE [LARGE SCALE GENOMIC DNA]</scope>
    <source>
        <strain evidence="1">CCBAU85039</strain>
    </source>
</reference>
<dbReference type="OrthoDB" id="8368003at2"/>
<dbReference type="RefSeq" id="WP_072380100.1">
    <property type="nucleotide sequence ID" value="NZ_FNXB01000040.1"/>
</dbReference>
<organism evidence="1 3">
    <name type="scientific">Rhizobium tibeticum</name>
    <dbReference type="NCBI Taxonomy" id="501024"/>
    <lineage>
        <taxon>Bacteria</taxon>
        <taxon>Pseudomonadati</taxon>
        <taxon>Pseudomonadota</taxon>
        <taxon>Alphaproteobacteria</taxon>
        <taxon>Hyphomicrobiales</taxon>
        <taxon>Rhizobiaceae</taxon>
        <taxon>Rhizobium/Agrobacterium group</taxon>
        <taxon>Rhizobium</taxon>
    </lineage>
</organism>
<gene>
    <name evidence="1" type="ORF">RTCCBAU85039_5374</name>
    <name evidence="2" type="ORF">SAMN05216228_103272</name>
</gene>
<evidence type="ECO:0000313" key="2">
    <source>
        <dbReference type="EMBL" id="SEO99543.1"/>
    </source>
</evidence>
<dbReference type="EMBL" id="FNXB01000040">
    <property type="protein sequence ID" value="SEI16126.1"/>
    <property type="molecule type" value="Genomic_DNA"/>
</dbReference>
<evidence type="ECO:0000313" key="4">
    <source>
        <dbReference type="Proteomes" id="UP000198939"/>
    </source>
</evidence>
<reference evidence="3" key="1">
    <citation type="submission" date="2016-10" db="EMBL/GenBank/DDBJ databases">
        <authorList>
            <person name="Wibberg D."/>
        </authorList>
    </citation>
    <scope>NUCLEOTIDE SEQUENCE [LARGE SCALE GENOMIC DNA]</scope>
</reference>
<protein>
    <recommendedName>
        <fullName evidence="5">Transmembrane protein</fullName>
    </recommendedName>
</protein>
<name>A0A1H8U9L3_9HYPH</name>
<reference evidence="2 4" key="3">
    <citation type="submission" date="2016-10" db="EMBL/GenBank/DDBJ databases">
        <authorList>
            <person name="Varghese N."/>
            <person name="Submissions S."/>
        </authorList>
    </citation>
    <scope>NUCLEOTIDE SEQUENCE [LARGE SCALE GENOMIC DNA]</scope>
    <source>
        <strain evidence="2 4">CGMCC 1.7071</strain>
    </source>
</reference>